<organism evidence="1">
    <name type="scientific">hydrothermal vent metagenome</name>
    <dbReference type="NCBI Taxonomy" id="652676"/>
    <lineage>
        <taxon>unclassified sequences</taxon>
        <taxon>metagenomes</taxon>
        <taxon>ecological metagenomes</taxon>
    </lineage>
</organism>
<evidence type="ECO:0000313" key="1">
    <source>
        <dbReference type="EMBL" id="VAX21210.1"/>
    </source>
</evidence>
<proteinExistence type="predicted"/>
<sequence>MHKHSFGLSVIITLLVFLAQGCIEPPDQFIAPIYDVELNFPITDSLYTIDDFLGSDSNLVPSTDPDKLGLLYYIKTNEIDPFYVKDNLTLNNIETSNSTYLKAIKIKNTPYIRTYIGISDLLPISGGTDAIIPPFSSSVNTNFEQIGDFVSVDFESGNMELTVNNNMPVPIELSNIIIKNSIDGSIIGEHSVSPAVVAPYDSVKINFPLADKHVSDTLEVEGTVSSDGSNGEIVTIPEDANILISLRFTDFILDKVTAILPEQDAIQVDSSIVINDSTKLETAIFDEGNVSIVIDNSIDLDINVWFQIQNIKLPDGTPYSETFLVTRSTNNQIFQIESLKGWKVESDNPGELINELKYSFRISSDATNDERTISQTDSVNVHFSINNVVLSYAKGLIKPTSFDIAPSELNIDLGNIEDKLSFDSLFINDPSVKLKINSSINFDVLLNGKITGYSDNITKELSITLDLPAMVHKEFDLKDQGMSEFINSFMKSGSIPTKFVFSGEGIVNPNYVIGSVSKSDSVAGSTNFELPLELGIVGGSFNDTVFVNN</sequence>
<accession>A0A3B1CEW4</accession>
<gene>
    <name evidence="1" type="ORF">MNBD_IGNAVI01-2017</name>
</gene>
<protein>
    <submittedName>
        <fullName evidence="1">Uncharacterized protein</fullName>
    </submittedName>
</protein>
<name>A0A3B1CEW4_9ZZZZ</name>
<feature type="non-terminal residue" evidence="1">
    <location>
        <position position="549"/>
    </location>
</feature>
<reference evidence="1" key="1">
    <citation type="submission" date="2018-06" db="EMBL/GenBank/DDBJ databases">
        <authorList>
            <person name="Zhirakovskaya E."/>
        </authorList>
    </citation>
    <scope>NUCLEOTIDE SEQUENCE</scope>
</reference>
<dbReference type="PROSITE" id="PS51257">
    <property type="entry name" value="PROKAR_LIPOPROTEIN"/>
    <property type="match status" value="1"/>
</dbReference>
<dbReference type="EMBL" id="UOGD01000191">
    <property type="protein sequence ID" value="VAX21210.1"/>
    <property type="molecule type" value="Genomic_DNA"/>
</dbReference>
<dbReference type="AlphaFoldDB" id="A0A3B1CEW4"/>